<dbReference type="PANTHER" id="PTHR43740:SF2">
    <property type="entry name" value="LEUCINE--TRNA LIGASE, MITOCHONDRIAL"/>
    <property type="match status" value="1"/>
</dbReference>
<dbReference type="EC" id="6.1.1.4" evidence="9"/>
<proteinExistence type="inferred from homology"/>
<dbReference type="SUPFAM" id="SSF50677">
    <property type="entry name" value="ValRS/IleRS/LeuRS editing domain"/>
    <property type="match status" value="1"/>
</dbReference>
<dbReference type="GO" id="GO:0004823">
    <property type="term" value="F:leucine-tRNA ligase activity"/>
    <property type="evidence" value="ECO:0007669"/>
    <property type="project" value="UniProtKB-UniRule"/>
</dbReference>
<dbReference type="InterPro" id="IPR009080">
    <property type="entry name" value="tRNAsynth_Ia_anticodon-bd"/>
</dbReference>
<dbReference type="InterPro" id="IPR025709">
    <property type="entry name" value="Leu_tRNA-synth_edit"/>
</dbReference>
<evidence type="ECO:0000256" key="9">
    <source>
        <dbReference type="HAMAP-Rule" id="MF_00049"/>
    </source>
</evidence>
<dbReference type="GO" id="GO:0005829">
    <property type="term" value="C:cytosol"/>
    <property type="evidence" value="ECO:0007669"/>
    <property type="project" value="TreeGrafter"/>
</dbReference>
<evidence type="ECO:0000256" key="8">
    <source>
        <dbReference type="ARBA" id="ARBA00047469"/>
    </source>
</evidence>
<comment type="similarity">
    <text evidence="1 9 10">Belongs to the class-I aminoacyl-tRNA synthetase family.</text>
</comment>
<comment type="caution">
    <text evidence="15">The sequence shown here is derived from an EMBL/GenBank/DDBJ whole genome shotgun (WGS) entry which is preliminary data.</text>
</comment>
<dbReference type="InterPro" id="IPR014729">
    <property type="entry name" value="Rossmann-like_a/b/a_fold"/>
</dbReference>
<evidence type="ECO:0000256" key="5">
    <source>
        <dbReference type="ARBA" id="ARBA00022840"/>
    </source>
</evidence>
<dbReference type="InterPro" id="IPR009008">
    <property type="entry name" value="Val/Leu/Ile-tRNA-synth_edit"/>
</dbReference>
<evidence type="ECO:0000256" key="6">
    <source>
        <dbReference type="ARBA" id="ARBA00022917"/>
    </source>
</evidence>
<evidence type="ECO:0000256" key="1">
    <source>
        <dbReference type="ARBA" id="ARBA00005594"/>
    </source>
</evidence>
<dbReference type="InterPro" id="IPR015413">
    <property type="entry name" value="Methionyl/Leucyl_tRNA_Synth"/>
</dbReference>
<keyword evidence="4 9" id="KW-0547">Nucleotide-binding</keyword>
<feature type="domain" description="Aminoacyl-tRNA synthetase class Ia" evidence="11">
    <location>
        <begin position="752"/>
        <end position="779"/>
    </location>
</feature>
<keyword evidence="3 9" id="KW-0436">Ligase</keyword>
<organism evidence="15 16">
    <name type="scientific">Paludibacter jiangxiensis</name>
    <dbReference type="NCBI Taxonomy" id="681398"/>
    <lineage>
        <taxon>Bacteria</taxon>
        <taxon>Pseudomonadati</taxon>
        <taxon>Bacteroidota</taxon>
        <taxon>Bacteroidia</taxon>
        <taxon>Bacteroidales</taxon>
        <taxon>Paludibacteraceae</taxon>
        <taxon>Paludibacter</taxon>
    </lineage>
</organism>
<dbReference type="FunFam" id="3.40.50.620:FF:000056">
    <property type="entry name" value="Leucine--tRNA ligase"/>
    <property type="match status" value="1"/>
</dbReference>
<evidence type="ECO:0000259" key="13">
    <source>
        <dbReference type="Pfam" id="PF09334"/>
    </source>
</evidence>
<accession>A0A161LEW9</accession>
<feature type="domain" description="Methionyl/Leucyl tRNA synthetase" evidence="13">
    <location>
        <begin position="38"/>
        <end position="157"/>
    </location>
</feature>
<reference evidence="16" key="2">
    <citation type="journal article" date="2017" name="Genome Announc.">
        <title>Draft genome sequence of Paludibacter jiangxiensis NM7(T), a propionate-producing fermentative bacterium.</title>
        <authorList>
            <person name="Qiu Y.-L."/>
            <person name="Tourlousse D.M."/>
            <person name="Matsuura N."/>
            <person name="Ohashi A."/>
            <person name="Sekiguchi Y."/>
        </authorList>
    </citation>
    <scope>NUCLEOTIDE SEQUENCE [LARGE SCALE GENOMIC DNA]</scope>
    <source>
        <strain evidence="16">NM7</strain>
    </source>
</reference>
<dbReference type="EMBL" id="BDCR01000003">
    <property type="protein sequence ID" value="GAT63365.1"/>
    <property type="molecule type" value="Genomic_DNA"/>
</dbReference>
<dbReference type="CDD" id="cd07958">
    <property type="entry name" value="Anticodon_Ia_Leu_BEm"/>
    <property type="match status" value="1"/>
</dbReference>
<evidence type="ECO:0000313" key="15">
    <source>
        <dbReference type="EMBL" id="GAT63365.1"/>
    </source>
</evidence>
<keyword evidence="2 9" id="KW-0963">Cytoplasm</keyword>
<dbReference type="PRINTS" id="PR00985">
    <property type="entry name" value="TRNASYNTHLEU"/>
</dbReference>
<dbReference type="InterPro" id="IPR002302">
    <property type="entry name" value="Leu-tRNA-ligase"/>
</dbReference>
<dbReference type="InterPro" id="IPR001412">
    <property type="entry name" value="aa-tRNA-synth_I_CS"/>
</dbReference>
<dbReference type="Gene3D" id="3.40.50.620">
    <property type="entry name" value="HUPs"/>
    <property type="match status" value="3"/>
</dbReference>
<gene>
    <name evidence="9" type="primary">leuS</name>
    <name evidence="15" type="ORF">PJIAN_3691</name>
</gene>
<keyword evidence="7 9" id="KW-0030">Aminoacyl-tRNA synthetase</keyword>
<keyword evidence="5 9" id="KW-0067">ATP-binding</keyword>
<evidence type="ECO:0000313" key="16">
    <source>
        <dbReference type="Proteomes" id="UP000076586"/>
    </source>
</evidence>
<evidence type="ECO:0000256" key="4">
    <source>
        <dbReference type="ARBA" id="ARBA00022741"/>
    </source>
</evidence>
<evidence type="ECO:0000256" key="10">
    <source>
        <dbReference type="RuleBase" id="RU363035"/>
    </source>
</evidence>
<dbReference type="InterPro" id="IPR013155">
    <property type="entry name" value="M/V/L/I-tRNA-synth_anticd-bd"/>
</dbReference>
<feature type="domain" description="Methionyl/Valyl/Leucyl/Isoleucyl-tRNA synthetase anticodon-binding" evidence="12">
    <location>
        <begin position="829"/>
        <end position="943"/>
    </location>
</feature>
<comment type="subcellular location">
    <subcellularLocation>
        <location evidence="9">Cytoplasm</location>
    </subcellularLocation>
</comment>
<name>A0A161LEW9_9BACT</name>
<dbReference type="Proteomes" id="UP000076586">
    <property type="component" value="Unassembled WGS sequence"/>
</dbReference>
<comment type="catalytic activity">
    <reaction evidence="8 9">
        <text>tRNA(Leu) + L-leucine + ATP = L-leucyl-tRNA(Leu) + AMP + diphosphate</text>
        <dbReference type="Rhea" id="RHEA:11688"/>
        <dbReference type="Rhea" id="RHEA-COMP:9613"/>
        <dbReference type="Rhea" id="RHEA-COMP:9622"/>
        <dbReference type="ChEBI" id="CHEBI:30616"/>
        <dbReference type="ChEBI" id="CHEBI:33019"/>
        <dbReference type="ChEBI" id="CHEBI:57427"/>
        <dbReference type="ChEBI" id="CHEBI:78442"/>
        <dbReference type="ChEBI" id="CHEBI:78494"/>
        <dbReference type="ChEBI" id="CHEBI:456215"/>
        <dbReference type="EC" id="6.1.1.4"/>
    </reaction>
</comment>
<dbReference type="FunFam" id="1.10.730.10:FF:000011">
    <property type="entry name" value="Leucine--tRNA ligase chloroplastic/mitochondrial"/>
    <property type="match status" value="1"/>
</dbReference>
<reference evidence="16" key="1">
    <citation type="submission" date="2016-04" db="EMBL/GenBank/DDBJ databases">
        <title>Draft genome sequence of Paludibacter jiangxiensis strain NM7.</title>
        <authorList>
            <person name="Qiu Y."/>
            <person name="Matsuura N."/>
            <person name="Ohashi A."/>
            <person name="Tourlousse M.D."/>
            <person name="Sekiguchi Y."/>
        </authorList>
    </citation>
    <scope>NUCLEOTIDE SEQUENCE [LARGE SCALE GENOMIC DNA]</scope>
    <source>
        <strain evidence="16">NM7</strain>
    </source>
</reference>
<comment type="caution">
    <text evidence="9">Lacks conserved residue(s) required for the propagation of feature annotation.</text>
</comment>
<feature type="domain" description="Leucyl-tRNA synthetase editing" evidence="14">
    <location>
        <begin position="276"/>
        <end position="463"/>
    </location>
</feature>
<dbReference type="Gene3D" id="1.10.730.10">
    <property type="entry name" value="Isoleucyl-tRNA Synthetase, Domain 1"/>
    <property type="match status" value="1"/>
</dbReference>
<evidence type="ECO:0000256" key="2">
    <source>
        <dbReference type="ARBA" id="ARBA00022490"/>
    </source>
</evidence>
<dbReference type="FunFam" id="3.40.50.620:FF:000154">
    <property type="entry name" value="Leucine--tRNA ligase"/>
    <property type="match status" value="1"/>
</dbReference>
<dbReference type="PROSITE" id="PS00178">
    <property type="entry name" value="AA_TRNA_LIGASE_I"/>
    <property type="match status" value="1"/>
</dbReference>
<dbReference type="GO" id="GO:0006429">
    <property type="term" value="P:leucyl-tRNA aminoacylation"/>
    <property type="evidence" value="ECO:0007669"/>
    <property type="project" value="UniProtKB-UniRule"/>
</dbReference>
<dbReference type="Pfam" id="PF09334">
    <property type="entry name" value="tRNA-synt_1g"/>
    <property type="match status" value="1"/>
</dbReference>
<evidence type="ECO:0000259" key="12">
    <source>
        <dbReference type="Pfam" id="PF08264"/>
    </source>
</evidence>
<dbReference type="Pfam" id="PF13603">
    <property type="entry name" value="tRNA-synt_1_2"/>
    <property type="match status" value="1"/>
</dbReference>
<feature type="short sequence motif" description="'KMSKS' region" evidence="9">
    <location>
        <begin position="753"/>
        <end position="757"/>
    </location>
</feature>
<evidence type="ECO:0000259" key="14">
    <source>
        <dbReference type="Pfam" id="PF13603"/>
    </source>
</evidence>
<dbReference type="STRING" id="681398.PJIAN_3691"/>
<evidence type="ECO:0000259" key="11">
    <source>
        <dbReference type="Pfam" id="PF00133"/>
    </source>
</evidence>
<dbReference type="AlphaFoldDB" id="A0A161LEW9"/>
<dbReference type="GO" id="GO:0002161">
    <property type="term" value="F:aminoacyl-tRNA deacylase activity"/>
    <property type="evidence" value="ECO:0007669"/>
    <property type="project" value="InterPro"/>
</dbReference>
<dbReference type="InterPro" id="IPR002300">
    <property type="entry name" value="aa-tRNA-synth_Ia"/>
</dbReference>
<dbReference type="PANTHER" id="PTHR43740">
    <property type="entry name" value="LEUCYL-TRNA SYNTHETASE"/>
    <property type="match status" value="1"/>
</dbReference>
<protein>
    <recommendedName>
        <fullName evidence="9">Leucine--tRNA ligase</fullName>
        <ecNumber evidence="9">6.1.1.4</ecNumber>
    </recommendedName>
    <alternativeName>
        <fullName evidence="9">Leucyl-tRNA synthetase</fullName>
        <shortName evidence="9">LeuRS</shortName>
    </alternativeName>
</protein>
<dbReference type="RefSeq" id="WP_068704459.1">
    <property type="nucleotide sequence ID" value="NZ_BDCR01000003.1"/>
</dbReference>
<dbReference type="OrthoDB" id="9810365at2"/>
<dbReference type="Pfam" id="PF08264">
    <property type="entry name" value="Anticodon_1"/>
    <property type="match status" value="1"/>
</dbReference>
<dbReference type="GO" id="GO:0005524">
    <property type="term" value="F:ATP binding"/>
    <property type="evidence" value="ECO:0007669"/>
    <property type="project" value="UniProtKB-UniRule"/>
</dbReference>
<feature type="binding site" evidence="9">
    <location>
        <position position="756"/>
    </location>
    <ligand>
        <name>ATP</name>
        <dbReference type="ChEBI" id="CHEBI:30616"/>
    </ligand>
</feature>
<dbReference type="Pfam" id="PF00133">
    <property type="entry name" value="tRNA-synt_1"/>
    <property type="match status" value="1"/>
</dbReference>
<keyword evidence="16" id="KW-1185">Reference proteome</keyword>
<dbReference type="SUPFAM" id="SSF52374">
    <property type="entry name" value="Nucleotidylyl transferase"/>
    <property type="match status" value="1"/>
</dbReference>
<dbReference type="SUPFAM" id="SSF47323">
    <property type="entry name" value="Anticodon-binding domain of a subclass of class I aminoacyl-tRNA synthetases"/>
    <property type="match status" value="1"/>
</dbReference>
<dbReference type="HAMAP" id="MF_00049_B">
    <property type="entry name" value="Leu_tRNA_synth_B"/>
    <property type="match status" value="1"/>
</dbReference>
<evidence type="ECO:0000256" key="7">
    <source>
        <dbReference type="ARBA" id="ARBA00023146"/>
    </source>
</evidence>
<dbReference type="FunFam" id="3.40.50.620:FF:000060">
    <property type="entry name" value="Leucine--tRNA ligase"/>
    <property type="match status" value="1"/>
</dbReference>
<evidence type="ECO:0000256" key="3">
    <source>
        <dbReference type="ARBA" id="ARBA00022598"/>
    </source>
</evidence>
<sequence>MEYNFREIEKKWQEFWQQNQTYKVEMDEKRPKFYVLDMFPYPSGAGLHVGHPLGYIASDIYSRFKRLQGFNVLHPMGYDAYGLPAEQYAIQTGQHPAVTTEKNITRYREQLDKIGFCYDWSREVRTCNPDFYKWTQWAFIQMFNSYYCYDEQQARPISELTDAFSQVGTEGMHIACTNEMSFTAAEWNAKSEKEQREILMNYRIAYKADTMVNWCPALGTVLANDEVSEGVSVRGGHPVEQKVMSQWSLRVSAYAQRLLDGLDTIDWTDSLKETQKNWIGRSEGAEMNFKVKDSDIEFTIFTTRADTVFGVTFMVLAPESSLVAQLTTADQKQAVADYLVATKKRTERERIADKRVSGVFSGSYAINPLTGDAIPVWISDYVLAGYGTGAIMAVPAHDSRDYAFAKHFNLPIVPLIEGCDVSEESFDAKEGIVTNSPAPGKEMEDGLVLNGLTVKEAITKTKQYIAEKSLGRVKVNFRLRDAIFSRQRYWGEPFPVYYKEGQPYMLDESKLPLELPEVDKYLPTEKGEPPLGRAKNWQTEEGYPLELNTMPGFAGSSAYYLRYMDPHNDNALISQDVNQYWRNVDLYIGGTEHATGHLIYSRFWNKFLFDLGVVCEEEPFKKLINQGMIQGRSNFVYRILLYKNQEDFKRGENGIATNILVSLKHKNDLEQGIVNDDLIDVVLRLYDSLKTDKQSLRFRVQPIHVDVNIVSNDILDKEKFAKHPKYQEFTNCQFIDEIINGRTEYVCGWAIEKMSKSMDNVVNPDDIVERYGADTLRLYEMFLGPLEQSKPWDTNGIDGVHRFLKKLWSLFWKEGSLLVTDAEPTADELKALHKLLKKIKADIENFSYNTSISAFMICINELTSLKCNKKAILEPLVITLAPFAPHVAEELWLTLGHTTTVCDAQWVEANEQYLVENTATYAVSFNGKVRYQMQLPADMPAAEVEAIVMKEEQSQKWLEGKSPKKVIVVPKKIVNIVL</sequence>
<keyword evidence="6 9" id="KW-0648">Protein biosynthesis</keyword>